<keyword evidence="4" id="KW-1185">Reference proteome</keyword>
<dbReference type="Pfam" id="PF03372">
    <property type="entry name" value="Exo_endo_phos"/>
    <property type="match status" value="1"/>
</dbReference>
<dbReference type="Gene3D" id="3.60.10.10">
    <property type="entry name" value="Endonuclease/exonuclease/phosphatase"/>
    <property type="match status" value="1"/>
</dbReference>
<evidence type="ECO:0000313" key="4">
    <source>
        <dbReference type="Proteomes" id="UP001523550"/>
    </source>
</evidence>
<dbReference type="SUPFAM" id="SSF56219">
    <property type="entry name" value="DNase I-like"/>
    <property type="match status" value="1"/>
</dbReference>
<gene>
    <name evidence="3" type="ORF">J2T60_000245</name>
</gene>
<keyword evidence="1" id="KW-0732">Signal</keyword>
<dbReference type="EMBL" id="JALJYF010000001">
    <property type="protein sequence ID" value="MCP1726280.1"/>
    <property type="molecule type" value="Genomic_DNA"/>
</dbReference>
<evidence type="ECO:0000256" key="1">
    <source>
        <dbReference type="SAM" id="SignalP"/>
    </source>
</evidence>
<dbReference type="NCBIfam" id="NF033681">
    <property type="entry name" value="ExeM_NucH_DNase"/>
    <property type="match status" value="1"/>
</dbReference>
<proteinExistence type="predicted"/>
<dbReference type="RefSeq" id="WP_253444306.1">
    <property type="nucleotide sequence ID" value="NZ_JALJYF010000001.1"/>
</dbReference>
<name>A0ABT1G5R2_9GAMM</name>
<dbReference type="CDD" id="cd10283">
    <property type="entry name" value="MnuA_DNase1-like"/>
    <property type="match status" value="1"/>
</dbReference>
<protein>
    <submittedName>
        <fullName evidence="3">Extracellular nuclease</fullName>
    </submittedName>
</protein>
<dbReference type="CDD" id="cd04486">
    <property type="entry name" value="YhcR_OBF_like"/>
    <property type="match status" value="1"/>
</dbReference>
<dbReference type="InterPro" id="IPR005135">
    <property type="entry name" value="Endo/exonuclease/phosphatase"/>
</dbReference>
<comment type="caution">
    <text evidence="3">The sequence shown here is derived from an EMBL/GenBank/DDBJ whole genome shotgun (WGS) entry which is preliminary data.</text>
</comment>
<evidence type="ECO:0000313" key="3">
    <source>
        <dbReference type="EMBL" id="MCP1726280.1"/>
    </source>
</evidence>
<feature type="domain" description="Endonuclease/exonuclease/phosphatase" evidence="2">
    <location>
        <begin position="282"/>
        <end position="547"/>
    </location>
</feature>
<dbReference type="PANTHER" id="PTHR42834">
    <property type="entry name" value="ENDONUCLEASE/EXONUCLEASE/PHOSPHATASE FAMILY PROTEIN (AFU_ORTHOLOGUE AFUA_3G09210)"/>
    <property type="match status" value="1"/>
</dbReference>
<dbReference type="InterPro" id="IPR047971">
    <property type="entry name" value="ExeM-like"/>
</dbReference>
<accession>A0ABT1G5R2</accession>
<feature type="signal peptide" evidence="1">
    <location>
        <begin position="1"/>
        <end position="18"/>
    </location>
</feature>
<dbReference type="PANTHER" id="PTHR42834:SF1">
    <property type="entry name" value="ENDONUCLEASE_EXONUCLEASE_PHOSPHATASE FAMILY PROTEIN (AFU_ORTHOLOGUE AFUA_3G09210)"/>
    <property type="match status" value="1"/>
</dbReference>
<dbReference type="InterPro" id="IPR036691">
    <property type="entry name" value="Endo/exonu/phosph_ase_sf"/>
</dbReference>
<dbReference type="Proteomes" id="UP001523550">
    <property type="component" value="Unassembled WGS sequence"/>
</dbReference>
<reference evidence="3 4" key="1">
    <citation type="submission" date="2022-03" db="EMBL/GenBank/DDBJ databases">
        <title>Genomic Encyclopedia of Type Strains, Phase III (KMG-III): the genomes of soil and plant-associated and newly described type strains.</title>
        <authorList>
            <person name="Whitman W."/>
        </authorList>
    </citation>
    <scope>NUCLEOTIDE SEQUENCE [LARGE SCALE GENOMIC DNA]</scope>
    <source>
        <strain evidence="3 4">BSker1</strain>
    </source>
</reference>
<evidence type="ECO:0000259" key="2">
    <source>
        <dbReference type="Pfam" id="PF03372"/>
    </source>
</evidence>
<sequence length="555" mass="61948">MKPWIALLVLLATAPLHADCPDTGLTSISDLRAAETAEWEARWDGENLLVRGVVTGTFLGDERLNGFYLQSPPESATPPRAIFVYAPSLDEDLSILRPGQEILVAGRAGRFRGQRQINRVQQVLGCAEPGLPEPHPLDLPVAERDNWRDLEGVLVQIERTLTITGNYELARYGSLELSVGGRLFRPRNIPDQDWEAMAKENRARRIILDDANYNRNPDPIPYLNDQGSRRVGDQLPELTGILTHAFDAWRIHPLNPETLAFESANPRPAAPERQGRYRLAAFNVENYFLTLGERGASDSATLDRQRSALAAVARGLDADLLGLVEIENKPEAVDDLVTRLSDDEQPYRHFDLDEPVGTDAIRTALAWRPDQVSLLAGPFIDERQVHHRPLIAGHFRFRDEGPGKLVVVIHFKAKTACPDEGDIDRGQGCWNERRTAQARALVDFLEEKMTATGTDRVLILGDINSYGGEDPVTVLREAGLRDLVAQTLPREARYSYVFHGESGYLDTAIASPALKDDVRQVDFWSINADEPTFLQFQDSAPWRSSDHDPVIVDLD</sequence>
<organism evidence="3 4">
    <name type="scientific">Natronospira proteinivora</name>
    <dbReference type="NCBI Taxonomy" id="1807133"/>
    <lineage>
        <taxon>Bacteria</taxon>
        <taxon>Pseudomonadati</taxon>
        <taxon>Pseudomonadota</taxon>
        <taxon>Gammaproteobacteria</taxon>
        <taxon>Natronospirales</taxon>
        <taxon>Natronospiraceae</taxon>
        <taxon>Natronospira</taxon>
    </lineage>
</organism>
<feature type="chain" id="PRO_5046507522" evidence="1">
    <location>
        <begin position="19"/>
        <end position="555"/>
    </location>
</feature>